<dbReference type="AlphaFoldDB" id="A0A1G2SAN4"/>
<dbReference type="Proteomes" id="UP000179118">
    <property type="component" value="Unassembled WGS sequence"/>
</dbReference>
<dbReference type="InterPro" id="IPR038296">
    <property type="entry name" value="ParD_sf"/>
</dbReference>
<evidence type="ECO:0000313" key="2">
    <source>
        <dbReference type="Proteomes" id="UP000179118"/>
    </source>
</evidence>
<name>A0A1G2SAN4_9BACT</name>
<evidence type="ECO:0008006" key="3">
    <source>
        <dbReference type="Google" id="ProtNLM"/>
    </source>
</evidence>
<reference evidence="1 2" key="1">
    <citation type="journal article" date="2016" name="Nat. Commun.">
        <title>Thousands of microbial genomes shed light on interconnected biogeochemical processes in an aquifer system.</title>
        <authorList>
            <person name="Anantharaman K."/>
            <person name="Brown C.T."/>
            <person name="Hug L.A."/>
            <person name="Sharon I."/>
            <person name="Castelle C.J."/>
            <person name="Probst A.J."/>
            <person name="Thomas B.C."/>
            <person name="Singh A."/>
            <person name="Wilkins M.J."/>
            <person name="Karaoz U."/>
            <person name="Brodie E.L."/>
            <person name="Williams K.H."/>
            <person name="Hubbard S.S."/>
            <person name="Banfield J.F."/>
        </authorList>
    </citation>
    <scope>NUCLEOTIDE SEQUENCE [LARGE SCALE GENOMIC DNA]</scope>
</reference>
<proteinExistence type="predicted"/>
<evidence type="ECO:0000313" key="1">
    <source>
        <dbReference type="EMBL" id="OHA81391.1"/>
    </source>
</evidence>
<dbReference type="GO" id="GO:0006355">
    <property type="term" value="P:regulation of DNA-templated transcription"/>
    <property type="evidence" value="ECO:0007669"/>
    <property type="project" value="InterPro"/>
</dbReference>
<organism evidence="1 2">
    <name type="scientific">Candidatus Yonathbacteria bacterium RIFCSPHIGHO2_02_FULL_44_14</name>
    <dbReference type="NCBI Taxonomy" id="1802724"/>
    <lineage>
        <taxon>Bacteria</taxon>
        <taxon>Candidatus Yonathiibacteriota</taxon>
    </lineage>
</organism>
<sequence length="72" mass="7960">MSTLSVPLSPELEKFINDQVKSGYAANKADVVRRALTRFSEDEAVEMILRAQKEIADGKGLRGDLRKLAAQI</sequence>
<accession>A0A1G2SAN4</accession>
<dbReference type="EMBL" id="MHUT01000008">
    <property type="protein sequence ID" value="OHA81391.1"/>
    <property type="molecule type" value="Genomic_DNA"/>
</dbReference>
<gene>
    <name evidence="1" type="ORF">A3D51_03185</name>
</gene>
<comment type="caution">
    <text evidence="1">The sequence shown here is derived from an EMBL/GenBank/DDBJ whole genome shotgun (WGS) entry which is preliminary data.</text>
</comment>
<dbReference type="Gene3D" id="6.10.10.120">
    <property type="entry name" value="Antitoxin ParD1-like"/>
    <property type="match status" value="1"/>
</dbReference>
<protein>
    <recommendedName>
        <fullName evidence="3">Ribbon-helix-helix protein CopG domain-containing protein</fullName>
    </recommendedName>
</protein>
<dbReference type="SUPFAM" id="SSF47598">
    <property type="entry name" value="Ribbon-helix-helix"/>
    <property type="match status" value="1"/>
</dbReference>
<dbReference type="InterPro" id="IPR010985">
    <property type="entry name" value="Ribbon_hlx_hlx"/>
</dbReference>